<comment type="caution">
    <text evidence="1">The sequence shown here is derived from an EMBL/GenBank/DDBJ whole genome shotgun (WGS) entry which is preliminary data.</text>
</comment>
<dbReference type="Proteomes" id="UP000526233">
    <property type="component" value="Unassembled WGS sequence"/>
</dbReference>
<protein>
    <submittedName>
        <fullName evidence="1">Uncharacterized protein</fullName>
    </submittedName>
</protein>
<dbReference type="EMBL" id="PKQI01000001">
    <property type="protein sequence ID" value="NNV19168.1"/>
    <property type="molecule type" value="Genomic_DNA"/>
</dbReference>
<proteinExistence type="predicted"/>
<reference evidence="1 2" key="1">
    <citation type="submission" date="2018-11" db="EMBL/GenBank/DDBJ databases">
        <title>Genome sequencing and analysis.</title>
        <authorList>
            <person name="Huang Y.-T."/>
        </authorList>
    </citation>
    <scope>NUCLEOTIDE SEQUENCE [LARGE SCALE GENOMIC DNA]</scope>
    <source>
        <strain evidence="1 2">SHIN</strain>
    </source>
</reference>
<evidence type="ECO:0000313" key="2">
    <source>
        <dbReference type="Proteomes" id="UP000526233"/>
    </source>
</evidence>
<accession>A0A7Y3WVK2</accession>
<gene>
    <name evidence="1" type="ORF">EHE22_01825</name>
</gene>
<dbReference type="AlphaFoldDB" id="A0A7Y3WVK2"/>
<sequence length="116" mass="12491">MTQQQSIPLAGSIRTWLNDGSAMPPWVCDRITEDKSPNGSFLIPTPLGTTRVHAGHVVIEHGGKLWCREPEEVPELLAGSLPKSFRKSRLSAQGNPLSLARKVKPVLGGSAEANGR</sequence>
<evidence type="ECO:0000313" key="1">
    <source>
        <dbReference type="EMBL" id="NNV19168.1"/>
    </source>
</evidence>
<dbReference type="RefSeq" id="WP_007878198.1">
    <property type="nucleotide sequence ID" value="NZ_CAXURC020000002.1"/>
</dbReference>
<name>A0A7Y3WVK2_9HYPH</name>
<organism evidence="1 2">
    <name type="scientific">Brucella pseudogrignonensis</name>
    <dbReference type="NCBI Taxonomy" id="419475"/>
    <lineage>
        <taxon>Bacteria</taxon>
        <taxon>Pseudomonadati</taxon>
        <taxon>Pseudomonadota</taxon>
        <taxon>Alphaproteobacteria</taxon>
        <taxon>Hyphomicrobiales</taxon>
        <taxon>Brucellaceae</taxon>
        <taxon>Brucella/Ochrobactrum group</taxon>
        <taxon>Brucella</taxon>
    </lineage>
</organism>